<keyword evidence="4 8" id="KW-0812">Transmembrane</keyword>
<accession>C1C0D3</accession>
<evidence type="ECO:0000256" key="1">
    <source>
        <dbReference type="ARBA" id="ARBA00004389"/>
    </source>
</evidence>
<dbReference type="PANTHER" id="PTHR12154:SF4">
    <property type="entry name" value="UDP-N-ACETYLGLUCOSAMINE TRANSFERASE SUBUNIT ALG14 HOMOLOG"/>
    <property type="match status" value="1"/>
</dbReference>
<dbReference type="AlphaFoldDB" id="C1C0D3"/>
<keyword evidence="6 8" id="KW-1133">Transmembrane helix</keyword>
<dbReference type="Gene3D" id="3.40.50.2000">
    <property type="entry name" value="Glycogen Phosphorylase B"/>
    <property type="match status" value="1"/>
</dbReference>
<dbReference type="Pfam" id="PF08660">
    <property type="entry name" value="Alg14"/>
    <property type="match status" value="1"/>
</dbReference>
<protein>
    <recommendedName>
        <fullName evidence="3">UDP-N-acetylglucosamine transferase subunit ALG14</fullName>
    </recommendedName>
</protein>
<gene>
    <name evidence="9" type="primary">ALG14</name>
</gene>
<proteinExistence type="evidence at transcript level"/>
<keyword evidence="5" id="KW-0256">Endoplasmic reticulum</keyword>
<reference evidence="9" key="1">
    <citation type="submission" date="2009-03" db="EMBL/GenBank/DDBJ databases">
        <title>Caligus clemensi ESTs and full-length cDNAs.</title>
        <authorList>
            <person name="Yasuike M."/>
            <person name="von Schalburg K."/>
            <person name="Cooper G."/>
            <person name="Leong J."/>
            <person name="Jones S.R.M."/>
            <person name="Koop B.F."/>
        </authorList>
    </citation>
    <scope>NUCLEOTIDE SEQUENCE</scope>
    <source>
        <tissue evidence="9">Whole</tissue>
    </source>
</reference>
<dbReference type="GO" id="GO:0043541">
    <property type="term" value="C:UDP-N-acetylglucosamine transferase complex"/>
    <property type="evidence" value="ECO:0007669"/>
    <property type="project" value="TreeGrafter"/>
</dbReference>
<dbReference type="GO" id="GO:0004577">
    <property type="term" value="F:N-acetylglucosaminyldiphosphodolichol N-acetylglucosaminyltransferase activity"/>
    <property type="evidence" value="ECO:0007669"/>
    <property type="project" value="TreeGrafter"/>
</dbReference>
<evidence type="ECO:0000256" key="4">
    <source>
        <dbReference type="ARBA" id="ARBA00022692"/>
    </source>
</evidence>
<evidence type="ECO:0000256" key="5">
    <source>
        <dbReference type="ARBA" id="ARBA00022824"/>
    </source>
</evidence>
<keyword evidence="7 8" id="KW-0472">Membrane</keyword>
<dbReference type="PANTHER" id="PTHR12154">
    <property type="entry name" value="GLYCOSYL TRANSFERASE-RELATED"/>
    <property type="match status" value="1"/>
</dbReference>
<dbReference type="GO" id="GO:0006488">
    <property type="term" value="P:dolichol-linked oligosaccharide biosynthetic process"/>
    <property type="evidence" value="ECO:0007669"/>
    <property type="project" value="InterPro"/>
</dbReference>
<evidence type="ECO:0000256" key="6">
    <source>
        <dbReference type="ARBA" id="ARBA00022989"/>
    </source>
</evidence>
<evidence type="ECO:0000256" key="2">
    <source>
        <dbReference type="ARBA" id="ARBA00009731"/>
    </source>
</evidence>
<comment type="subcellular location">
    <subcellularLocation>
        <location evidence="1">Endoplasmic reticulum membrane</location>
        <topology evidence="1">Single-pass membrane protein</topology>
    </subcellularLocation>
</comment>
<dbReference type="InterPro" id="IPR013969">
    <property type="entry name" value="Oligosacch_biosynth_Alg14"/>
</dbReference>
<comment type="similarity">
    <text evidence="2">Belongs to the ALG14 family.</text>
</comment>
<dbReference type="EMBL" id="BT080312">
    <property type="protein sequence ID" value="ACO14736.1"/>
    <property type="molecule type" value="mRNA"/>
</dbReference>
<sequence length="215" mass="24111">MDTDIWISIALGTLAIAVHLLNRILRRTWNSLKYVPPQSGVKGGIETLIILGSGGHTTEMFKLISSLDTERFHPRIYVLAEGDENSLARLKLNDPSGTLLRVPRARSVAQSYFSSCFSTLSAFKSSLRVLIRVRPELILSNGPGTCLPLCIIGWLYRKIGILSPKTKIVFVESVCRVKSLSLTAKLLRPFVDHVLVQWPELSSQFPWTSYIDRFI</sequence>
<evidence type="ECO:0000256" key="7">
    <source>
        <dbReference type="ARBA" id="ARBA00023136"/>
    </source>
</evidence>
<keyword evidence="9" id="KW-0808">Transferase</keyword>
<evidence type="ECO:0000313" key="9">
    <source>
        <dbReference type="EMBL" id="ACO14736.1"/>
    </source>
</evidence>
<evidence type="ECO:0000256" key="8">
    <source>
        <dbReference type="SAM" id="Phobius"/>
    </source>
</evidence>
<organism evidence="9">
    <name type="scientific">Caligus clemensi</name>
    <name type="common">Sea louse</name>
    <dbReference type="NCBI Taxonomy" id="344056"/>
    <lineage>
        <taxon>Eukaryota</taxon>
        <taxon>Metazoa</taxon>
        <taxon>Ecdysozoa</taxon>
        <taxon>Arthropoda</taxon>
        <taxon>Crustacea</taxon>
        <taxon>Multicrustacea</taxon>
        <taxon>Hexanauplia</taxon>
        <taxon>Copepoda</taxon>
        <taxon>Siphonostomatoida</taxon>
        <taxon>Caligidae</taxon>
        <taxon>Caligus</taxon>
    </lineage>
</organism>
<evidence type="ECO:0000256" key="3">
    <source>
        <dbReference type="ARBA" id="ARBA00017467"/>
    </source>
</evidence>
<feature type="transmembrane region" description="Helical" evidence="8">
    <location>
        <begin position="6"/>
        <end position="25"/>
    </location>
</feature>
<name>C1C0D3_CALCM</name>